<feature type="transmembrane region" description="Helical" evidence="1">
    <location>
        <begin position="393"/>
        <end position="412"/>
    </location>
</feature>
<feature type="transmembrane region" description="Helical" evidence="1">
    <location>
        <begin position="146"/>
        <end position="164"/>
    </location>
</feature>
<proteinExistence type="predicted"/>
<keyword evidence="1" id="KW-0812">Transmembrane</keyword>
<feature type="transmembrane region" description="Helical" evidence="1">
    <location>
        <begin position="418"/>
        <end position="434"/>
    </location>
</feature>
<feature type="transmembrane region" description="Helical" evidence="1">
    <location>
        <begin position="34"/>
        <end position="53"/>
    </location>
</feature>
<sequence>MGVINPIKLLLISFLIWFLIYIQIPVKYLYTGNLFFPLLTLFLFITSFICGIISLKTSSVKSLLKPRNSKIKQIVYVLFLMGLLGVMLKIYAGFFNSKIFVSDNIFEQRIENMDKELTGGYIGVIGAILFPFSFVSLLMVLYNYRIFSNVFILFSILVGSYPFVETIFMGGRTIIALLGTTLVFVLIASYSKNARIPMKRVTWFGTLLFKMPTVLFKKRVSIPLVLIGIVFISYSFNVVNTRLKRFGYGNKTLKVWERKDYQWVEFNKDFLAEYYKAGNEEQAKMIGLYSLKHYFAHGVVEYIRMVNHLDYSTGYYYGQYEFDVFFKFFRSFGVPLKSGVQMQSILKRKAVYSTFFGPFYIDFGFFGVVILFFWGRFTKRVYIHAQDRNTEYVVFYGYLATIIITSAFINFLLGSSSYYLFAFFISLLLFKFWPNRLVLKREP</sequence>
<feature type="transmembrane region" description="Helical" evidence="1">
    <location>
        <begin position="220"/>
        <end position="239"/>
    </location>
</feature>
<feature type="transmembrane region" description="Helical" evidence="1">
    <location>
        <begin position="170"/>
        <end position="190"/>
    </location>
</feature>
<protein>
    <submittedName>
        <fullName evidence="2">Oligosaccharide repeat unit polymerase</fullName>
    </submittedName>
</protein>
<dbReference type="NCBIfam" id="TIGR04370">
    <property type="entry name" value="glyco_rpt_poly"/>
    <property type="match status" value="1"/>
</dbReference>
<feature type="transmembrane region" description="Helical" evidence="1">
    <location>
        <begin position="7"/>
        <end position="28"/>
    </location>
</feature>
<gene>
    <name evidence="2" type="ORF">H3Z82_04230</name>
</gene>
<comment type="caution">
    <text evidence="2">The sequence shown here is derived from an EMBL/GenBank/DDBJ whole genome shotgun (WGS) entry which is preliminary data.</text>
</comment>
<feature type="transmembrane region" description="Helical" evidence="1">
    <location>
        <begin position="121"/>
        <end position="141"/>
    </location>
</feature>
<reference evidence="2 3" key="1">
    <citation type="submission" date="2020-07" db="EMBL/GenBank/DDBJ databases">
        <title>Bacterium isolated from marine sediment.</title>
        <authorList>
            <person name="Shang D."/>
        </authorList>
    </citation>
    <scope>NUCLEOTIDE SEQUENCE [LARGE SCALE GENOMIC DNA]</scope>
    <source>
        <strain evidence="2 3">F6074</strain>
    </source>
</reference>
<keyword evidence="1" id="KW-1133">Transmembrane helix</keyword>
<dbReference type="Proteomes" id="UP000541857">
    <property type="component" value="Unassembled WGS sequence"/>
</dbReference>
<evidence type="ECO:0000256" key="1">
    <source>
        <dbReference type="SAM" id="Phobius"/>
    </source>
</evidence>
<organism evidence="2 3">
    <name type="scientific">Gelidibacter maritimus</name>
    <dbReference type="NCBI Taxonomy" id="2761487"/>
    <lineage>
        <taxon>Bacteria</taxon>
        <taxon>Pseudomonadati</taxon>
        <taxon>Bacteroidota</taxon>
        <taxon>Flavobacteriia</taxon>
        <taxon>Flavobacteriales</taxon>
        <taxon>Flavobacteriaceae</taxon>
        <taxon>Gelidibacter</taxon>
    </lineage>
</organism>
<keyword evidence="3" id="KW-1185">Reference proteome</keyword>
<dbReference type="AlphaFoldDB" id="A0A7W2M3A1"/>
<accession>A0A7W2M3A1</accession>
<feature type="transmembrane region" description="Helical" evidence="1">
    <location>
        <begin position="74"/>
        <end position="94"/>
    </location>
</feature>
<dbReference type="EMBL" id="JACGLT010000002">
    <property type="protein sequence ID" value="MBA6151929.1"/>
    <property type="molecule type" value="Genomic_DNA"/>
</dbReference>
<dbReference type="RefSeq" id="WP_182202817.1">
    <property type="nucleotide sequence ID" value="NZ_JACGLT010000002.1"/>
</dbReference>
<name>A0A7W2M3A1_9FLAO</name>
<evidence type="ECO:0000313" key="3">
    <source>
        <dbReference type="Proteomes" id="UP000541857"/>
    </source>
</evidence>
<evidence type="ECO:0000313" key="2">
    <source>
        <dbReference type="EMBL" id="MBA6151929.1"/>
    </source>
</evidence>
<feature type="transmembrane region" description="Helical" evidence="1">
    <location>
        <begin position="350"/>
        <end position="373"/>
    </location>
</feature>
<keyword evidence="1" id="KW-0472">Membrane</keyword>